<evidence type="ECO:0000313" key="2">
    <source>
        <dbReference type="Proteomes" id="UP000593567"/>
    </source>
</evidence>
<protein>
    <submittedName>
        <fullName evidence="1">Uncharacterized protein</fullName>
    </submittedName>
</protein>
<accession>A0A7J7JVM7</accession>
<dbReference type="Proteomes" id="UP000593567">
    <property type="component" value="Unassembled WGS sequence"/>
</dbReference>
<dbReference type="AlphaFoldDB" id="A0A7J7JVM7"/>
<evidence type="ECO:0000313" key="1">
    <source>
        <dbReference type="EMBL" id="KAF6030017.1"/>
    </source>
</evidence>
<organism evidence="1 2">
    <name type="scientific">Bugula neritina</name>
    <name type="common">Brown bryozoan</name>
    <name type="synonym">Sertularia neritina</name>
    <dbReference type="NCBI Taxonomy" id="10212"/>
    <lineage>
        <taxon>Eukaryota</taxon>
        <taxon>Metazoa</taxon>
        <taxon>Spiralia</taxon>
        <taxon>Lophotrochozoa</taxon>
        <taxon>Bryozoa</taxon>
        <taxon>Gymnolaemata</taxon>
        <taxon>Cheilostomatida</taxon>
        <taxon>Flustrina</taxon>
        <taxon>Buguloidea</taxon>
        <taxon>Bugulidae</taxon>
        <taxon>Bugula</taxon>
    </lineage>
</organism>
<dbReference type="EMBL" id="VXIV02001763">
    <property type="protein sequence ID" value="KAF6030017.1"/>
    <property type="molecule type" value="Genomic_DNA"/>
</dbReference>
<proteinExistence type="predicted"/>
<comment type="caution">
    <text evidence="1">The sequence shown here is derived from an EMBL/GenBank/DDBJ whole genome shotgun (WGS) entry which is preliminary data.</text>
</comment>
<keyword evidence="2" id="KW-1185">Reference proteome</keyword>
<reference evidence="1" key="1">
    <citation type="submission" date="2020-06" db="EMBL/GenBank/DDBJ databases">
        <title>Draft genome of Bugula neritina, a colonial animal packing powerful symbionts and potential medicines.</title>
        <authorList>
            <person name="Rayko M."/>
        </authorList>
    </citation>
    <scope>NUCLEOTIDE SEQUENCE [LARGE SCALE GENOMIC DNA]</scope>
    <source>
        <strain evidence="1">Kwan_BN1</strain>
    </source>
</reference>
<sequence>MNRSIVHPKGYPSCMVAEEIIWHLVSKELAAGHLQSQRSGVVGVEQRGFGHHWLCHYDRWRRGEKGYKQ</sequence>
<gene>
    <name evidence="1" type="ORF">EB796_011672</name>
</gene>
<name>A0A7J7JVM7_BUGNE</name>